<sequence length="522" mass="57791">MKLETLLVAAQLGIGKGADLTILHTNDVHSRYDQINVKGKDCNAKAEACYGGLARLKTKIDEYRRNYPNTLLFDAGDQFQGSMFYTYYRGNASLKAMNHLGYNVSTLGNHEFDNGPLNTGRIVKHYRFPVVSSNIEIPAEYKDLKQKISKSYVFKKYQLGVVGYIFQKAQQEANLEKVRTEDPIQAVQREIKTLNDQGIKRVIAVSHNGYEDDIKLAKNVKGLSLIVGGHTHSYLGPKGSTFREKPSEGDYPTNVTNLDGKPTYIVQAHEWSYLLGHVDISFGSDGYIASIKGQAIKLDSSVALDKNTDALVQKLREPMDKYANEVIGESKVAMEKEACKVGECALGDLVADALLESQKADVVFINSGAIRDSLKAGPVTVGNVLAILPYGTPVTNVQMTGQNIMELLERVFGKVNEKNETVGSIQVAGMQVEFNGAVSCGKRLNLVNILDRNSKKYLPLKKEKKYAVTTLSYLANGGDRVIVPPIKDFKYLDSESKFVIDYIRQKKSITKPQAGRIIEKSK</sequence>
<comment type="caution">
    <text evidence="1">The sequence shown here is derived from an EMBL/GenBank/DDBJ whole genome shotgun (WGS) entry which is preliminary data.</text>
</comment>
<reference evidence="1" key="1">
    <citation type="submission" date="2022-04" db="EMBL/GenBank/DDBJ databases">
        <title>Genome of the entomopathogenic fungus Entomophthora muscae.</title>
        <authorList>
            <person name="Elya C."/>
            <person name="Lovett B.R."/>
            <person name="Lee E."/>
            <person name="Macias A.M."/>
            <person name="Hajek A.E."/>
            <person name="De Bivort B.L."/>
            <person name="Kasson M.T."/>
            <person name="De Fine Licht H.H."/>
            <person name="Stajich J.E."/>
        </authorList>
    </citation>
    <scope>NUCLEOTIDE SEQUENCE</scope>
    <source>
        <strain evidence="1">Berkeley</strain>
    </source>
</reference>
<evidence type="ECO:0000313" key="2">
    <source>
        <dbReference type="Proteomes" id="UP001165960"/>
    </source>
</evidence>
<dbReference type="Proteomes" id="UP001165960">
    <property type="component" value="Unassembled WGS sequence"/>
</dbReference>
<name>A0ACC2RVF6_9FUNG</name>
<organism evidence="1 2">
    <name type="scientific">Entomophthora muscae</name>
    <dbReference type="NCBI Taxonomy" id="34485"/>
    <lineage>
        <taxon>Eukaryota</taxon>
        <taxon>Fungi</taxon>
        <taxon>Fungi incertae sedis</taxon>
        <taxon>Zoopagomycota</taxon>
        <taxon>Entomophthoromycotina</taxon>
        <taxon>Entomophthoromycetes</taxon>
        <taxon>Entomophthorales</taxon>
        <taxon>Entomophthoraceae</taxon>
        <taxon>Entomophthora</taxon>
    </lineage>
</organism>
<evidence type="ECO:0000313" key="1">
    <source>
        <dbReference type="EMBL" id="KAJ9054049.1"/>
    </source>
</evidence>
<gene>
    <name evidence="1" type="ORF">DSO57_1018615</name>
</gene>
<protein>
    <submittedName>
        <fullName evidence="1">Uncharacterized protein</fullName>
    </submittedName>
</protein>
<keyword evidence="2" id="KW-1185">Reference proteome</keyword>
<dbReference type="EMBL" id="QTSX02006471">
    <property type="protein sequence ID" value="KAJ9054049.1"/>
    <property type="molecule type" value="Genomic_DNA"/>
</dbReference>
<proteinExistence type="predicted"/>
<accession>A0ACC2RVF6</accession>